<accession>A0A0A9BN22</accession>
<dbReference type="PANTHER" id="PTHR33186:SF18">
    <property type="entry name" value="OS10G0136150 PROTEIN"/>
    <property type="match status" value="1"/>
</dbReference>
<reference evidence="2" key="2">
    <citation type="journal article" date="2015" name="Data Brief">
        <title>Shoot transcriptome of the giant reed, Arundo donax.</title>
        <authorList>
            <person name="Barrero R.A."/>
            <person name="Guerrero F.D."/>
            <person name="Moolhuijzen P."/>
            <person name="Goolsby J.A."/>
            <person name="Tidwell J."/>
            <person name="Bellgard S.E."/>
            <person name="Bellgard M.I."/>
        </authorList>
    </citation>
    <scope>NUCLEOTIDE SEQUENCE</scope>
    <source>
        <tissue evidence="2">Shoot tissue taken approximately 20 cm above the soil surface</tissue>
    </source>
</reference>
<keyword evidence="1" id="KW-0472">Membrane</keyword>
<keyword evidence="1" id="KW-1133">Transmembrane helix</keyword>
<sequence length="51" mass="5426">MSVCCYSSETGEWSDLVSTAVPFLVFSVSTPGTLVGNALYWIPLGHGYGIL</sequence>
<organism evidence="2">
    <name type="scientific">Arundo donax</name>
    <name type="common">Giant reed</name>
    <name type="synonym">Donax arundinaceus</name>
    <dbReference type="NCBI Taxonomy" id="35708"/>
    <lineage>
        <taxon>Eukaryota</taxon>
        <taxon>Viridiplantae</taxon>
        <taxon>Streptophyta</taxon>
        <taxon>Embryophyta</taxon>
        <taxon>Tracheophyta</taxon>
        <taxon>Spermatophyta</taxon>
        <taxon>Magnoliopsida</taxon>
        <taxon>Liliopsida</taxon>
        <taxon>Poales</taxon>
        <taxon>Poaceae</taxon>
        <taxon>PACMAD clade</taxon>
        <taxon>Arundinoideae</taxon>
        <taxon>Arundineae</taxon>
        <taxon>Arundo</taxon>
    </lineage>
</organism>
<protein>
    <submittedName>
        <fullName evidence="2">Uncharacterized protein</fullName>
    </submittedName>
</protein>
<reference evidence="2" key="1">
    <citation type="submission" date="2014-09" db="EMBL/GenBank/DDBJ databases">
        <authorList>
            <person name="Magalhaes I.L.F."/>
            <person name="Oliveira U."/>
            <person name="Santos F.R."/>
            <person name="Vidigal T.H.D.A."/>
            <person name="Brescovit A.D."/>
            <person name="Santos A.J."/>
        </authorList>
    </citation>
    <scope>NUCLEOTIDE SEQUENCE</scope>
    <source>
        <tissue evidence="2">Shoot tissue taken approximately 20 cm above the soil surface</tissue>
    </source>
</reference>
<proteinExistence type="predicted"/>
<keyword evidence="1" id="KW-0812">Transmembrane</keyword>
<dbReference type="PANTHER" id="PTHR33186">
    <property type="entry name" value="OS10G0136150 PROTEIN-RELATED"/>
    <property type="match status" value="1"/>
</dbReference>
<dbReference type="EMBL" id="GBRH01233119">
    <property type="protein sequence ID" value="JAD64776.1"/>
    <property type="molecule type" value="Transcribed_RNA"/>
</dbReference>
<name>A0A0A9BN22_ARUDO</name>
<evidence type="ECO:0000313" key="2">
    <source>
        <dbReference type="EMBL" id="JAD64776.1"/>
    </source>
</evidence>
<dbReference type="AlphaFoldDB" id="A0A0A9BN22"/>
<feature type="transmembrane region" description="Helical" evidence="1">
    <location>
        <begin position="20"/>
        <end position="42"/>
    </location>
</feature>
<evidence type="ECO:0000256" key="1">
    <source>
        <dbReference type="SAM" id="Phobius"/>
    </source>
</evidence>